<accession>A0A014PXX7</accession>
<evidence type="ECO:0000313" key="5">
    <source>
        <dbReference type="Proteomes" id="UP000019918"/>
    </source>
</evidence>
<name>A0A014PXX7_9GAMM</name>
<comment type="caution">
    <text evidence="4">The sequence shown here is derived from an EMBL/GenBank/DDBJ whole genome shotgun (WGS) entry which is preliminary data.</text>
</comment>
<keyword evidence="1" id="KW-0472">Membrane</keyword>
<dbReference type="OrthoDB" id="9156149at2"/>
<evidence type="ECO:0000256" key="1">
    <source>
        <dbReference type="SAM" id="Phobius"/>
    </source>
</evidence>
<dbReference type="CDD" id="cd00060">
    <property type="entry name" value="FHA"/>
    <property type="match status" value="1"/>
</dbReference>
<dbReference type="Pfam" id="PF21934">
    <property type="entry name" value="Yop-YscD_ppl_3rd"/>
    <property type="match status" value="1"/>
</dbReference>
<gene>
    <name evidence="4" type="ORF">BG55_09165</name>
</gene>
<feature type="transmembrane region" description="Helical" evidence="1">
    <location>
        <begin position="140"/>
        <end position="162"/>
    </location>
</feature>
<dbReference type="InterPro" id="IPR053946">
    <property type="entry name" value="YscD_ppl_3rd"/>
</dbReference>
<proteinExistence type="predicted"/>
<keyword evidence="1" id="KW-1133">Transmembrane helix</keyword>
<evidence type="ECO:0000313" key="4">
    <source>
        <dbReference type="EMBL" id="EXU75782.1"/>
    </source>
</evidence>
<protein>
    <submittedName>
        <fullName evidence="4">Type III secretion protein</fullName>
    </submittedName>
</protein>
<organism evidence="4 5">
    <name type="scientific">Erwinia mallotivora</name>
    <dbReference type="NCBI Taxonomy" id="69222"/>
    <lineage>
        <taxon>Bacteria</taxon>
        <taxon>Pseudomonadati</taxon>
        <taxon>Pseudomonadota</taxon>
        <taxon>Gammaproteobacteria</taxon>
        <taxon>Enterobacterales</taxon>
        <taxon>Erwiniaceae</taxon>
        <taxon>Erwinia</taxon>
    </lineage>
</organism>
<dbReference type="AlphaFoldDB" id="A0A014PXX7"/>
<keyword evidence="5" id="KW-1185">Reference proteome</keyword>
<feature type="domain" description="YscD-like Bon-like" evidence="3">
    <location>
        <begin position="187"/>
        <end position="247"/>
    </location>
</feature>
<evidence type="ECO:0000259" key="2">
    <source>
        <dbReference type="Pfam" id="PF16697"/>
    </source>
</evidence>
<dbReference type="SUPFAM" id="SSF49879">
    <property type="entry name" value="SMAD/FHA domain"/>
    <property type="match status" value="1"/>
</dbReference>
<dbReference type="NCBIfam" id="TIGR02500">
    <property type="entry name" value="type_III_yscD"/>
    <property type="match status" value="1"/>
</dbReference>
<feature type="domain" description="YscD cytoplasmic" evidence="2">
    <location>
        <begin position="5"/>
        <end position="94"/>
    </location>
</feature>
<dbReference type="InterPro" id="IPR032030">
    <property type="entry name" value="YscD_cytoplasmic_dom"/>
</dbReference>
<dbReference type="Pfam" id="PF16697">
    <property type="entry name" value="Yop-YscD_cpl"/>
    <property type="match status" value="1"/>
</dbReference>
<sequence length="308" mass="33675">MHELRVLTGLHRGAALPLSGEQWWIGAAEDADLALYDPGIKDRHCQLLKTVQGWVVKALEGPLNDNEGQRCEELSNLQPGTAFAIGHIWLSIVSAATPWPEEASEPQPAEEATVMAEPAVTAAAESAPAVVMQEKEPLPFWAKVIYAVLILLLVMMLGSWLLNASVASPSAPPAPGKPQLNSVGRTRQIINSMLLDRGLEKQVAVASDNNSLTLSGNLSDDDNQRLQRMMRTFYHHYDVRLAIHNKASTVSAKLPFNIVQITSGTHANIVTDGGQRIFIGDEVDQLRLVAINSDSIEFAGRENIRVRW</sequence>
<dbReference type="Gene3D" id="2.60.200.20">
    <property type="match status" value="1"/>
</dbReference>
<dbReference type="InterPro" id="IPR008984">
    <property type="entry name" value="SMAD_FHA_dom_sf"/>
</dbReference>
<evidence type="ECO:0000259" key="3">
    <source>
        <dbReference type="Pfam" id="PF21934"/>
    </source>
</evidence>
<dbReference type="STRING" id="69222.BG55_09165"/>
<dbReference type="Proteomes" id="UP000019918">
    <property type="component" value="Unassembled WGS sequence"/>
</dbReference>
<dbReference type="PATRIC" id="fig|69222.5.peg.1889"/>
<reference evidence="4 5" key="1">
    <citation type="submission" date="2014-02" db="EMBL/GenBank/DDBJ databases">
        <title>Draft genome of Erwinia mallotivora strain BT-MARDI, a papaya dieback pathogen.</title>
        <authorList>
            <person name="Redzuan R."/>
            <person name="Abu Bakar N."/>
            <person name="Badrun R."/>
            <person name="Mohd Raih M.F."/>
            <person name="Rozano L."/>
            <person name="Mat Amin N."/>
        </authorList>
    </citation>
    <scope>NUCLEOTIDE SEQUENCE [LARGE SCALE GENOMIC DNA]</scope>
    <source>
        <strain evidence="4 5">BT-MARDI</strain>
    </source>
</reference>
<keyword evidence="1" id="KW-0812">Transmembrane</keyword>
<dbReference type="RefSeq" id="WP_034936546.1">
    <property type="nucleotide sequence ID" value="NZ_JFHN01000044.1"/>
</dbReference>
<dbReference type="EMBL" id="JFHN01000044">
    <property type="protein sequence ID" value="EXU75782.1"/>
    <property type="molecule type" value="Genomic_DNA"/>
</dbReference>
<dbReference type="InterPro" id="IPR012843">
    <property type="entry name" value="YscD"/>
</dbReference>